<sequence>MHSQSYQSGYYPKRSLSQTSATTTSSRGSQCSDEKKHSRHCSNPLSSTLLRLRSKSPTPVEIPLTHLRQASSSMSQPRDIPRSTPGTSYFDLGHHATSPIDMSSESTSPCSPKSEYATKRASTPTRKNSDDYRRYSGTINHYGRHSNDWLFGGFSVRETVASGLDKLRNNDKES</sequence>
<feature type="compositionally biased region" description="Low complexity" evidence="1">
    <location>
        <begin position="15"/>
        <end position="29"/>
    </location>
</feature>
<protein>
    <submittedName>
        <fullName evidence="2">Uncharacterized protein</fullName>
    </submittedName>
</protein>
<accession>A0A1V6P7G4</accession>
<keyword evidence="3" id="KW-1185">Reference proteome</keyword>
<dbReference type="OMA" id="MHTQSNI"/>
<name>A0A1V6P7G4_PENDC</name>
<dbReference type="OrthoDB" id="5089392at2759"/>
<gene>
    <name evidence="2" type="ORF">PENDEC_c018G02432</name>
</gene>
<feature type="region of interest" description="Disordered" evidence="1">
    <location>
        <begin position="1"/>
        <end position="132"/>
    </location>
</feature>
<dbReference type="EMBL" id="MDYL01000018">
    <property type="protein sequence ID" value="OQD72925.1"/>
    <property type="molecule type" value="Genomic_DNA"/>
</dbReference>
<comment type="caution">
    <text evidence="2">The sequence shown here is derived from an EMBL/GenBank/DDBJ whole genome shotgun (WGS) entry which is preliminary data.</text>
</comment>
<organism evidence="2 3">
    <name type="scientific">Penicillium decumbens</name>
    <dbReference type="NCBI Taxonomy" id="69771"/>
    <lineage>
        <taxon>Eukaryota</taxon>
        <taxon>Fungi</taxon>
        <taxon>Dikarya</taxon>
        <taxon>Ascomycota</taxon>
        <taxon>Pezizomycotina</taxon>
        <taxon>Eurotiomycetes</taxon>
        <taxon>Eurotiomycetidae</taxon>
        <taxon>Eurotiales</taxon>
        <taxon>Aspergillaceae</taxon>
        <taxon>Penicillium</taxon>
    </lineage>
</organism>
<evidence type="ECO:0000256" key="1">
    <source>
        <dbReference type="SAM" id="MobiDB-lite"/>
    </source>
</evidence>
<reference evidence="3" key="1">
    <citation type="journal article" date="2017" name="Nat. Microbiol.">
        <title>Global analysis of biosynthetic gene clusters reveals vast potential of secondary metabolite production in Penicillium species.</title>
        <authorList>
            <person name="Nielsen J.C."/>
            <person name="Grijseels S."/>
            <person name="Prigent S."/>
            <person name="Ji B."/>
            <person name="Dainat J."/>
            <person name="Nielsen K.F."/>
            <person name="Frisvad J.C."/>
            <person name="Workman M."/>
            <person name="Nielsen J."/>
        </authorList>
    </citation>
    <scope>NUCLEOTIDE SEQUENCE [LARGE SCALE GENOMIC DNA]</scope>
    <source>
        <strain evidence="3">IBT 11843</strain>
    </source>
</reference>
<feature type="compositionally biased region" description="Low complexity" evidence="1">
    <location>
        <begin position="44"/>
        <end position="58"/>
    </location>
</feature>
<proteinExistence type="predicted"/>
<feature type="compositionally biased region" description="Low complexity" evidence="1">
    <location>
        <begin position="103"/>
        <end position="115"/>
    </location>
</feature>
<evidence type="ECO:0000313" key="3">
    <source>
        <dbReference type="Proteomes" id="UP000191522"/>
    </source>
</evidence>
<evidence type="ECO:0000313" key="2">
    <source>
        <dbReference type="EMBL" id="OQD72925.1"/>
    </source>
</evidence>
<dbReference type="Proteomes" id="UP000191522">
    <property type="component" value="Unassembled WGS sequence"/>
</dbReference>
<dbReference type="AlphaFoldDB" id="A0A1V6P7G4"/>